<evidence type="ECO:0000256" key="2">
    <source>
        <dbReference type="SAM" id="SignalP"/>
    </source>
</evidence>
<feature type="domain" description="LysM" evidence="3">
    <location>
        <begin position="173"/>
        <end position="216"/>
    </location>
</feature>
<evidence type="ECO:0000313" key="4">
    <source>
        <dbReference type="EMBL" id="KAG6422788.1"/>
    </source>
</evidence>
<keyword evidence="1" id="KW-1133">Transmembrane helix</keyword>
<dbReference type="SUPFAM" id="SSF54106">
    <property type="entry name" value="LysM domain"/>
    <property type="match status" value="1"/>
</dbReference>
<dbReference type="InterPro" id="IPR036779">
    <property type="entry name" value="LysM_dom_sf"/>
</dbReference>
<keyword evidence="5" id="KW-1185">Reference proteome</keyword>
<evidence type="ECO:0000259" key="3">
    <source>
        <dbReference type="PROSITE" id="PS51782"/>
    </source>
</evidence>
<comment type="caution">
    <text evidence="4">The sequence shown here is derived from an EMBL/GenBank/DDBJ whole genome shotgun (WGS) entry which is preliminary data.</text>
</comment>
<evidence type="ECO:0000313" key="5">
    <source>
        <dbReference type="Proteomes" id="UP000298416"/>
    </source>
</evidence>
<evidence type="ECO:0000256" key="1">
    <source>
        <dbReference type="SAM" id="Phobius"/>
    </source>
</evidence>
<keyword evidence="1" id="KW-0812">Transmembrane</keyword>
<feature type="transmembrane region" description="Helical" evidence="1">
    <location>
        <begin position="720"/>
        <end position="741"/>
    </location>
</feature>
<organism evidence="4">
    <name type="scientific">Salvia splendens</name>
    <name type="common">Scarlet sage</name>
    <dbReference type="NCBI Taxonomy" id="180675"/>
    <lineage>
        <taxon>Eukaryota</taxon>
        <taxon>Viridiplantae</taxon>
        <taxon>Streptophyta</taxon>
        <taxon>Embryophyta</taxon>
        <taxon>Tracheophyta</taxon>
        <taxon>Spermatophyta</taxon>
        <taxon>Magnoliopsida</taxon>
        <taxon>eudicotyledons</taxon>
        <taxon>Gunneridae</taxon>
        <taxon>Pentapetalae</taxon>
        <taxon>asterids</taxon>
        <taxon>lamiids</taxon>
        <taxon>Lamiales</taxon>
        <taxon>Lamiaceae</taxon>
        <taxon>Nepetoideae</taxon>
        <taxon>Mentheae</taxon>
        <taxon>Salviinae</taxon>
        <taxon>Salvia</taxon>
        <taxon>Salvia subgen. Calosphace</taxon>
        <taxon>core Calosphace</taxon>
    </lineage>
</organism>
<gene>
    <name evidence="4" type="ORF">SASPL_113169</name>
</gene>
<dbReference type="InterPro" id="IPR018392">
    <property type="entry name" value="LysM"/>
</dbReference>
<feature type="chain" id="PRO_5036467123" description="LysM domain-containing protein" evidence="2">
    <location>
        <begin position="22"/>
        <end position="765"/>
    </location>
</feature>
<sequence>MQLAAAALLVLVLTSITSAAAKSTIEPCSNSASCPALVGYTLYTDLKVSELASLFSTDPISLLLANSIDISLPDVENHILPSQLFLKIPVSCACVDGIRKSAAVTYKTRPADTLASISTAVYAGIVSPDQIRDANPNADLSDPSVIAVGTPLAVPLPCTCFNNSDNNLPAVYMSYVVKDVDTLSGIAARYVTTVSDLMNVNALSSAEIKDGDILAIPLSACASNFPKYSSDYGLVVPNGSYAITAGHCVLCSCGPGSRNLYCQPAPLAVSCSSMQCRFSNLMIGNITAQPSSGGCNLTSCSYNGFVNGTIGSTYTVDVSPTSMPRASTISDTHRSTNIAPGFVLCTSTITIRSRWHSINEPQVRSTLDWRSFWTPASRWTGRKCLWGLERSLIDGSSNGLSCCPRAMSRCQVRTLDALINSISSFNSWDGTLFLVGLGLMEFRQLLLRKSALAVPFLIFFKFLLLTLSKLYEFRNAISFKFGKISILRNPNLENQEIEDMVGHVSMEMAKTVIEVADVAWTAVESCHHHRHHDAPKQSPPESKEGADLDIECTRAENERLRLLLEKNLNLLQEISSSPTLMHNCPSDLNDRILGAVKSESFLNELDFLRQNSTCTFPFDEPSGADLEKAEVLIKMDHDEPSWWVWVSDDMVHKNTEEKSGIDNENYVIVTEEHVVDGIATFLARCILANPKSVNLTPSELQKAMMKALKGMNKFEKMLDIWHAGMLFYTLAMWGVTLASLYQGRAILRLAALGVHHSSKAALKIL</sequence>
<proteinExistence type="predicted"/>
<accession>A0A8X8ZZJ2</accession>
<dbReference type="SMART" id="SM00257">
    <property type="entry name" value="LysM"/>
    <property type="match status" value="2"/>
</dbReference>
<keyword evidence="2" id="KW-0732">Signal</keyword>
<dbReference type="Proteomes" id="UP000298416">
    <property type="component" value="Unassembled WGS sequence"/>
</dbReference>
<dbReference type="PROSITE" id="PS51782">
    <property type="entry name" value="LYSM"/>
    <property type="match status" value="2"/>
</dbReference>
<feature type="domain" description="LysM" evidence="3">
    <location>
        <begin position="104"/>
        <end position="154"/>
    </location>
</feature>
<keyword evidence="1" id="KW-0472">Membrane</keyword>
<dbReference type="PANTHER" id="PTHR33874:SF4">
    <property type="entry name" value="EXPRESSED PROTEIN"/>
    <property type="match status" value="1"/>
</dbReference>
<dbReference type="EMBL" id="PNBA02000005">
    <property type="protein sequence ID" value="KAG6422788.1"/>
    <property type="molecule type" value="Genomic_DNA"/>
</dbReference>
<feature type="signal peptide" evidence="2">
    <location>
        <begin position="1"/>
        <end position="21"/>
    </location>
</feature>
<reference evidence="4" key="1">
    <citation type="submission" date="2018-01" db="EMBL/GenBank/DDBJ databases">
        <authorList>
            <person name="Mao J.F."/>
        </authorList>
    </citation>
    <scope>NUCLEOTIDE SEQUENCE</scope>
    <source>
        <strain evidence="4">Huo1</strain>
        <tissue evidence="4">Leaf</tissue>
    </source>
</reference>
<dbReference type="AlphaFoldDB" id="A0A8X8ZZJ2"/>
<dbReference type="PANTHER" id="PTHR33874">
    <property type="entry name" value="RING FINGER PROTEIN"/>
    <property type="match status" value="1"/>
</dbReference>
<dbReference type="Pfam" id="PF01476">
    <property type="entry name" value="LysM"/>
    <property type="match status" value="2"/>
</dbReference>
<dbReference type="Gene3D" id="3.10.350.10">
    <property type="entry name" value="LysM domain"/>
    <property type="match status" value="2"/>
</dbReference>
<name>A0A8X8ZZJ2_SALSN</name>
<dbReference type="CDD" id="cd00118">
    <property type="entry name" value="LysM"/>
    <property type="match status" value="1"/>
</dbReference>
<protein>
    <recommendedName>
        <fullName evidence="3">LysM domain-containing protein</fullName>
    </recommendedName>
</protein>
<reference evidence="4" key="2">
    <citation type="submission" date="2020-08" db="EMBL/GenBank/DDBJ databases">
        <title>Plant Genome Project.</title>
        <authorList>
            <person name="Zhang R.-G."/>
        </authorList>
    </citation>
    <scope>NUCLEOTIDE SEQUENCE</scope>
    <source>
        <strain evidence="4">Huo1</strain>
        <tissue evidence="4">Leaf</tissue>
    </source>
</reference>